<reference evidence="3 4" key="1">
    <citation type="submission" date="2016-11" db="EMBL/GenBank/DDBJ databases">
        <authorList>
            <person name="Jaros S."/>
            <person name="Januszkiewicz K."/>
            <person name="Wedrychowicz H."/>
        </authorList>
    </citation>
    <scope>NUCLEOTIDE SEQUENCE [LARGE SCALE GENOMIC DNA]</scope>
    <source>
        <strain evidence="3 4">DSM 3074</strain>
    </source>
</reference>
<dbReference type="InterPro" id="IPR002656">
    <property type="entry name" value="Acyl_transf_3_dom"/>
</dbReference>
<evidence type="ECO:0000256" key="1">
    <source>
        <dbReference type="SAM" id="Phobius"/>
    </source>
</evidence>
<keyword evidence="3" id="KW-0012">Acyltransferase</keyword>
<name>A0A1M6CV87_9FIRM</name>
<feature type="domain" description="Acyltransferase 3" evidence="2">
    <location>
        <begin position="42"/>
        <end position="352"/>
    </location>
</feature>
<evidence type="ECO:0000313" key="3">
    <source>
        <dbReference type="EMBL" id="SHI64937.1"/>
    </source>
</evidence>
<proteinExistence type="predicted"/>
<evidence type="ECO:0000313" key="4">
    <source>
        <dbReference type="Proteomes" id="UP000191240"/>
    </source>
</evidence>
<dbReference type="Pfam" id="PF01757">
    <property type="entry name" value="Acyl_transf_3"/>
    <property type="match status" value="1"/>
</dbReference>
<feature type="transmembrane region" description="Helical" evidence="1">
    <location>
        <begin position="132"/>
        <end position="150"/>
    </location>
</feature>
<keyword evidence="3" id="KW-0808">Transferase</keyword>
<keyword evidence="1" id="KW-0472">Membrane</keyword>
<feature type="transmembrane region" description="Helical" evidence="1">
    <location>
        <begin position="33"/>
        <end position="58"/>
    </location>
</feature>
<feature type="transmembrane region" description="Helical" evidence="1">
    <location>
        <begin position="171"/>
        <end position="191"/>
    </location>
</feature>
<sequence>MFIINLMIVFHLGLCYMAYAPEWWYVVDTEHCSLFLTGFVCWVDVFIMPIMFFVSGYFGIMTLNKHGDGKWWSGRFKRIIVPWIGGTLLFAAPVSYLTFFSRNAPVSFSEFCSNWFFFDPVNGGSGVFFSHIQYWFLGILTVFYLILFILTKLDKSMLEQCAPSKPGKVMAWSLFIFVFCNVVAMDIITGFDDLWIHLSYFLVLQPCRVLPYVWAFFLGAYAWRHQWFTEDGYKPSVAKWVPLFAVMTFAYPMWILMGRFFVANALQFVFIRGILQAAMFTSSFYGLLAIFCRFFNRTNKFWSEMAANSYTMYYCHMQIVFPVAYFLLPLDISWFPKWILSSIIGLIIVYCVSKLLLFLPCFAGSKKAKIS</sequence>
<keyword evidence="1" id="KW-0812">Transmembrane</keyword>
<feature type="transmembrane region" description="Helical" evidence="1">
    <location>
        <begin position="307"/>
        <end position="327"/>
    </location>
</feature>
<dbReference type="PANTHER" id="PTHR36927">
    <property type="entry name" value="BLR4337 PROTEIN"/>
    <property type="match status" value="1"/>
</dbReference>
<dbReference type="PANTHER" id="PTHR36927:SF1">
    <property type="entry name" value="MDO-LIKE PROTEIN"/>
    <property type="match status" value="1"/>
</dbReference>
<feature type="transmembrane region" description="Helical" evidence="1">
    <location>
        <begin position="274"/>
        <end position="295"/>
    </location>
</feature>
<feature type="transmembrane region" description="Helical" evidence="1">
    <location>
        <begin position="339"/>
        <end position="363"/>
    </location>
</feature>
<gene>
    <name evidence="3" type="ORF">SAMN02745671_01237</name>
</gene>
<feature type="transmembrane region" description="Helical" evidence="1">
    <location>
        <begin position="240"/>
        <end position="262"/>
    </location>
</feature>
<feature type="transmembrane region" description="Helical" evidence="1">
    <location>
        <begin position="79"/>
        <end position="99"/>
    </location>
</feature>
<dbReference type="AlphaFoldDB" id="A0A1M6CV87"/>
<feature type="transmembrane region" description="Helical" evidence="1">
    <location>
        <begin position="7"/>
        <end position="27"/>
    </location>
</feature>
<dbReference type="GO" id="GO:0016747">
    <property type="term" value="F:acyltransferase activity, transferring groups other than amino-acyl groups"/>
    <property type="evidence" value="ECO:0007669"/>
    <property type="project" value="InterPro"/>
</dbReference>
<accession>A0A1M6CV87</accession>
<organism evidence="3 4">
    <name type="scientific">Anaerovibrio lipolyticus DSM 3074</name>
    <dbReference type="NCBI Taxonomy" id="1120997"/>
    <lineage>
        <taxon>Bacteria</taxon>
        <taxon>Bacillati</taxon>
        <taxon>Bacillota</taxon>
        <taxon>Negativicutes</taxon>
        <taxon>Selenomonadales</taxon>
        <taxon>Selenomonadaceae</taxon>
        <taxon>Anaerovibrio</taxon>
    </lineage>
</organism>
<protein>
    <submittedName>
        <fullName evidence="3">Acyltransferase family protein</fullName>
    </submittedName>
</protein>
<dbReference type="Proteomes" id="UP000191240">
    <property type="component" value="Unassembled WGS sequence"/>
</dbReference>
<keyword evidence="1" id="KW-1133">Transmembrane helix</keyword>
<dbReference type="InterPro" id="IPR050623">
    <property type="entry name" value="Glucan_succinyl_AcylTrfase"/>
</dbReference>
<evidence type="ECO:0000259" key="2">
    <source>
        <dbReference type="Pfam" id="PF01757"/>
    </source>
</evidence>
<dbReference type="EMBL" id="FQYW01000009">
    <property type="protein sequence ID" value="SHI64937.1"/>
    <property type="molecule type" value="Genomic_DNA"/>
</dbReference>
<feature type="transmembrane region" description="Helical" evidence="1">
    <location>
        <begin position="197"/>
        <end position="219"/>
    </location>
</feature>